<dbReference type="EC" id="2.3.1.-" evidence="7"/>
<comment type="similarity">
    <text evidence="1 4">Belongs to the thiolase-like superfamily. Thiolase family.</text>
</comment>
<sequence length="420" mass="44588">MLYIYKTTRTAFTKMSGAMAHLSAADLGKHALSALLAESNVPPDSIDEVVMGCVCQPADSANIARVIALRAGLPENVIAATVHRNCASGMEAITSAYERMHAEKGKLFIVGGTESMSNAPVLFRHSAIKKFAALQKARGSLAKLTAALRFRPHDFSPIIGLKQGLTDPYCGLNMGETAELLAREFEISRKEQDAFATRSHLNAAAARESLNQEISPIYTHGRAVAADDGIREDSSVEKLAKLKPVFEKKTGTVTAGNSSQITDGAAMLLVGSIRGKELGLEPIGRLRAYAYAGCDPTRMGLGPLFAMQKLFRETSLCIKQADIIELNEAFAAQALACLKVSDSSALAKRAGLDAPLGEIPLDKLNQRGGAIALGHPVGATGARLVITALDQLKTQNKQHALTTLCIGGGQGAALWIERLT</sequence>
<dbReference type="InterPro" id="IPR020617">
    <property type="entry name" value="Thiolase_C"/>
</dbReference>
<evidence type="ECO:0000259" key="6">
    <source>
        <dbReference type="Pfam" id="PF02803"/>
    </source>
</evidence>
<reference evidence="8" key="1">
    <citation type="journal article" date="2019" name="Int. J. Syst. Evol. Microbiol.">
        <title>The Global Catalogue of Microorganisms (GCM) 10K type strain sequencing project: providing services to taxonomists for standard genome sequencing and annotation.</title>
        <authorList>
            <consortium name="The Broad Institute Genomics Platform"/>
            <consortium name="The Broad Institute Genome Sequencing Center for Infectious Disease"/>
            <person name="Wu L."/>
            <person name="Ma J."/>
        </authorList>
    </citation>
    <scope>NUCLEOTIDE SEQUENCE [LARGE SCALE GENOMIC DNA]</scope>
    <source>
        <strain evidence="8">CCUG 57942</strain>
    </source>
</reference>
<protein>
    <submittedName>
        <fullName evidence="7">Thiolase family protein</fullName>
        <ecNumber evidence="7">2.3.1.-</ecNumber>
    </submittedName>
</protein>
<comment type="caution">
    <text evidence="7">The sequence shown here is derived from an EMBL/GenBank/DDBJ whole genome shotgun (WGS) entry which is preliminary data.</text>
</comment>
<keyword evidence="3 4" id="KW-0012">Acyltransferase</keyword>
<dbReference type="Pfam" id="PF00108">
    <property type="entry name" value="Thiolase_N"/>
    <property type="match status" value="1"/>
</dbReference>
<evidence type="ECO:0000256" key="3">
    <source>
        <dbReference type="ARBA" id="ARBA00023315"/>
    </source>
</evidence>
<dbReference type="InterPro" id="IPR002155">
    <property type="entry name" value="Thiolase"/>
</dbReference>
<evidence type="ECO:0000313" key="7">
    <source>
        <dbReference type="EMBL" id="MFD2159081.1"/>
    </source>
</evidence>
<dbReference type="PROSITE" id="PS00737">
    <property type="entry name" value="THIOLASE_2"/>
    <property type="match status" value="1"/>
</dbReference>
<feature type="domain" description="Thiolase N-terminal" evidence="5">
    <location>
        <begin position="3"/>
        <end position="270"/>
    </location>
</feature>
<evidence type="ECO:0000256" key="4">
    <source>
        <dbReference type="RuleBase" id="RU003557"/>
    </source>
</evidence>
<evidence type="ECO:0000256" key="1">
    <source>
        <dbReference type="ARBA" id="ARBA00010982"/>
    </source>
</evidence>
<dbReference type="InterPro" id="IPR020616">
    <property type="entry name" value="Thiolase_N"/>
</dbReference>
<dbReference type="PROSITE" id="PS00099">
    <property type="entry name" value="THIOLASE_3"/>
    <property type="match status" value="1"/>
</dbReference>
<dbReference type="SUPFAM" id="SSF53901">
    <property type="entry name" value="Thiolase-like"/>
    <property type="match status" value="2"/>
</dbReference>
<dbReference type="GO" id="GO:0016746">
    <property type="term" value="F:acyltransferase activity"/>
    <property type="evidence" value="ECO:0007669"/>
    <property type="project" value="UniProtKB-KW"/>
</dbReference>
<dbReference type="InterPro" id="IPR016039">
    <property type="entry name" value="Thiolase-like"/>
</dbReference>
<name>A0ABW4ZB43_9BACT</name>
<dbReference type="InterPro" id="IPR020610">
    <property type="entry name" value="Thiolase_AS"/>
</dbReference>
<dbReference type="CDD" id="cd00751">
    <property type="entry name" value="thiolase"/>
    <property type="match status" value="1"/>
</dbReference>
<dbReference type="RefSeq" id="WP_377089424.1">
    <property type="nucleotide sequence ID" value="NZ_JBHSJL010000014.1"/>
</dbReference>
<keyword evidence="2 4" id="KW-0808">Transferase</keyword>
<evidence type="ECO:0000256" key="2">
    <source>
        <dbReference type="ARBA" id="ARBA00022679"/>
    </source>
</evidence>
<dbReference type="Gene3D" id="3.40.47.10">
    <property type="match status" value="2"/>
</dbReference>
<evidence type="ECO:0000313" key="8">
    <source>
        <dbReference type="Proteomes" id="UP001597389"/>
    </source>
</evidence>
<dbReference type="Proteomes" id="UP001597389">
    <property type="component" value="Unassembled WGS sequence"/>
</dbReference>
<dbReference type="EMBL" id="JBHUJB010000036">
    <property type="protein sequence ID" value="MFD2159081.1"/>
    <property type="molecule type" value="Genomic_DNA"/>
</dbReference>
<feature type="domain" description="Thiolase C-terminal" evidence="6">
    <location>
        <begin position="281"/>
        <end position="418"/>
    </location>
</feature>
<accession>A0ABW4ZB43</accession>
<gene>
    <name evidence="7" type="ORF">ACFSW8_09245</name>
</gene>
<dbReference type="PANTHER" id="PTHR18919">
    <property type="entry name" value="ACETYL-COA C-ACYLTRANSFERASE"/>
    <property type="match status" value="1"/>
</dbReference>
<dbReference type="PIRSF" id="PIRSF000429">
    <property type="entry name" value="Ac-CoA_Ac_transf"/>
    <property type="match status" value="1"/>
</dbReference>
<dbReference type="Pfam" id="PF02803">
    <property type="entry name" value="Thiolase_C"/>
    <property type="match status" value="1"/>
</dbReference>
<keyword evidence="8" id="KW-1185">Reference proteome</keyword>
<proteinExistence type="inferred from homology"/>
<dbReference type="PANTHER" id="PTHR18919:SF151">
    <property type="entry name" value="BLR2427 PROTEIN"/>
    <property type="match status" value="1"/>
</dbReference>
<organism evidence="7 8">
    <name type="scientific">Rubritalea tangerina</name>
    <dbReference type="NCBI Taxonomy" id="430798"/>
    <lineage>
        <taxon>Bacteria</taxon>
        <taxon>Pseudomonadati</taxon>
        <taxon>Verrucomicrobiota</taxon>
        <taxon>Verrucomicrobiia</taxon>
        <taxon>Verrucomicrobiales</taxon>
        <taxon>Rubritaleaceae</taxon>
        <taxon>Rubritalea</taxon>
    </lineage>
</organism>
<dbReference type="InterPro" id="IPR020613">
    <property type="entry name" value="Thiolase_CS"/>
</dbReference>
<dbReference type="NCBIfam" id="TIGR01930">
    <property type="entry name" value="AcCoA-C-Actrans"/>
    <property type="match status" value="1"/>
</dbReference>
<evidence type="ECO:0000259" key="5">
    <source>
        <dbReference type="Pfam" id="PF00108"/>
    </source>
</evidence>